<evidence type="ECO:0000256" key="1">
    <source>
        <dbReference type="ARBA" id="ARBA00023015"/>
    </source>
</evidence>
<dbReference type="SMART" id="SM00420">
    <property type="entry name" value="HTH_DEOR"/>
    <property type="match status" value="1"/>
</dbReference>
<dbReference type="OrthoDB" id="7688673at2"/>
<comment type="caution">
    <text evidence="5">The sequence shown here is derived from an EMBL/GenBank/DDBJ whole genome shotgun (WGS) entry which is preliminary data.</text>
</comment>
<dbReference type="PROSITE" id="PS00894">
    <property type="entry name" value="HTH_DEOR_1"/>
    <property type="match status" value="1"/>
</dbReference>
<dbReference type="Pfam" id="PF08220">
    <property type="entry name" value="HTH_DeoR"/>
    <property type="match status" value="1"/>
</dbReference>
<dbReference type="InterPro" id="IPR036390">
    <property type="entry name" value="WH_DNA-bd_sf"/>
</dbReference>
<evidence type="ECO:0000313" key="5">
    <source>
        <dbReference type="EMBL" id="GEN81339.1"/>
    </source>
</evidence>
<evidence type="ECO:0000256" key="2">
    <source>
        <dbReference type="ARBA" id="ARBA00023125"/>
    </source>
</evidence>
<gene>
    <name evidence="5" type="ORF">AFE02nite_30730</name>
</gene>
<evidence type="ECO:0000313" key="6">
    <source>
        <dbReference type="Proteomes" id="UP000321484"/>
    </source>
</evidence>
<keyword evidence="6" id="KW-1185">Reference proteome</keyword>
<dbReference type="AlphaFoldDB" id="A0A511Z1L4"/>
<dbReference type="PANTHER" id="PTHR30363:SF44">
    <property type="entry name" value="AGA OPERON TRANSCRIPTIONAL REPRESSOR-RELATED"/>
    <property type="match status" value="1"/>
</dbReference>
<name>A0A511Z1L4_9CELL</name>
<keyword evidence="2" id="KW-0238">DNA-binding</keyword>
<sequence length="270" mass="27816">MLASQRQEAILAAIRRYGAARVADLVESLGVSDMTVRRDIGELARRGLVLRVHGGAVDARRAADEPGFHVKAELFSPEKAAIAAAAIEEISPGGAVALSGGTTTHLVARLIAETPALRPLTVVTNSLPAAEVLHQAGAPELNVVLIGGTRTPSDALVGPVATHALETLRVDVLFLGVHGIDLRAGLTTPNLLEAETDRALVAAAGRTVVVADHSKWGVVGLARIVGLSDVDLVITDQEVPADAADAASDAVDLVLVPARDRVPTDLGAVT</sequence>
<dbReference type="Pfam" id="PF00455">
    <property type="entry name" value="DeoRC"/>
    <property type="match status" value="1"/>
</dbReference>
<dbReference type="GO" id="GO:0003677">
    <property type="term" value="F:DNA binding"/>
    <property type="evidence" value="ECO:0007669"/>
    <property type="project" value="UniProtKB-KW"/>
</dbReference>
<evidence type="ECO:0000259" key="4">
    <source>
        <dbReference type="PROSITE" id="PS51000"/>
    </source>
</evidence>
<dbReference type="Gene3D" id="3.40.50.1360">
    <property type="match status" value="1"/>
</dbReference>
<dbReference type="InterPro" id="IPR014036">
    <property type="entry name" value="DeoR-like_C"/>
</dbReference>
<dbReference type="SUPFAM" id="SSF100950">
    <property type="entry name" value="NagB/RpiA/CoA transferase-like"/>
    <property type="match status" value="1"/>
</dbReference>
<dbReference type="PRINTS" id="PR00037">
    <property type="entry name" value="HTHLACR"/>
</dbReference>
<reference evidence="5 6" key="1">
    <citation type="submission" date="2019-07" db="EMBL/GenBank/DDBJ databases">
        <title>Whole genome shotgun sequence of Actinotalea fermentans NBRC 105374.</title>
        <authorList>
            <person name="Hosoyama A."/>
            <person name="Uohara A."/>
            <person name="Ohji S."/>
            <person name="Ichikawa N."/>
        </authorList>
    </citation>
    <scope>NUCLEOTIDE SEQUENCE [LARGE SCALE GENOMIC DNA]</scope>
    <source>
        <strain evidence="5 6">NBRC 105374</strain>
    </source>
</reference>
<dbReference type="RefSeq" id="WP_052114003.1">
    <property type="nucleotide sequence ID" value="NZ_BJYK01000011.1"/>
</dbReference>
<dbReference type="InterPro" id="IPR001034">
    <property type="entry name" value="DeoR_HTH"/>
</dbReference>
<dbReference type="PANTHER" id="PTHR30363">
    <property type="entry name" value="HTH-TYPE TRANSCRIPTIONAL REGULATOR SRLR-RELATED"/>
    <property type="match status" value="1"/>
</dbReference>
<dbReference type="GO" id="GO:0003700">
    <property type="term" value="F:DNA-binding transcription factor activity"/>
    <property type="evidence" value="ECO:0007669"/>
    <property type="project" value="InterPro"/>
</dbReference>
<dbReference type="InterPro" id="IPR037171">
    <property type="entry name" value="NagB/RpiA_transferase-like"/>
</dbReference>
<dbReference type="SUPFAM" id="SSF46785">
    <property type="entry name" value="Winged helix' DNA-binding domain"/>
    <property type="match status" value="1"/>
</dbReference>
<dbReference type="InterPro" id="IPR018356">
    <property type="entry name" value="Tscrpt_reg_HTH_DeoR_CS"/>
</dbReference>
<dbReference type="EMBL" id="BJYK01000011">
    <property type="protein sequence ID" value="GEN81339.1"/>
    <property type="molecule type" value="Genomic_DNA"/>
</dbReference>
<protein>
    <submittedName>
        <fullName evidence="5">DeoR family transcriptional regulator</fullName>
    </submittedName>
</protein>
<dbReference type="SMART" id="SM01134">
    <property type="entry name" value="DeoRC"/>
    <property type="match status" value="1"/>
</dbReference>
<accession>A0A511Z1L4</accession>
<dbReference type="Gene3D" id="1.10.10.10">
    <property type="entry name" value="Winged helix-like DNA-binding domain superfamily/Winged helix DNA-binding domain"/>
    <property type="match status" value="1"/>
</dbReference>
<evidence type="ECO:0000256" key="3">
    <source>
        <dbReference type="ARBA" id="ARBA00023163"/>
    </source>
</evidence>
<feature type="domain" description="HTH deoR-type" evidence="4">
    <location>
        <begin position="3"/>
        <end position="58"/>
    </location>
</feature>
<dbReference type="InterPro" id="IPR036388">
    <property type="entry name" value="WH-like_DNA-bd_sf"/>
</dbReference>
<proteinExistence type="predicted"/>
<dbReference type="InterPro" id="IPR050313">
    <property type="entry name" value="Carb_Metab_HTH_regulators"/>
</dbReference>
<organism evidence="5 6">
    <name type="scientific">Actinotalea fermentans</name>
    <dbReference type="NCBI Taxonomy" id="43671"/>
    <lineage>
        <taxon>Bacteria</taxon>
        <taxon>Bacillati</taxon>
        <taxon>Actinomycetota</taxon>
        <taxon>Actinomycetes</taxon>
        <taxon>Micrococcales</taxon>
        <taxon>Cellulomonadaceae</taxon>
        <taxon>Actinotalea</taxon>
    </lineage>
</organism>
<dbReference type="Proteomes" id="UP000321484">
    <property type="component" value="Unassembled WGS sequence"/>
</dbReference>
<keyword evidence="1" id="KW-0805">Transcription regulation</keyword>
<dbReference type="PROSITE" id="PS51000">
    <property type="entry name" value="HTH_DEOR_2"/>
    <property type="match status" value="1"/>
</dbReference>
<keyword evidence="3" id="KW-0804">Transcription</keyword>